<dbReference type="PANTHER" id="PTHR43194">
    <property type="entry name" value="HYDROLASE ALPHA/BETA FOLD FAMILY"/>
    <property type="match status" value="1"/>
</dbReference>
<sequence length="287" mass="31554">MDAWWRDPRLGVPRRIELPYGQVEVFEAGEGEPVVFVHGLLVNANLWRGVVPRLDAKCIVIDMPFGSHKLSMPGVDLTPPGLARIVADVIEKLGVGPVTLVGNDSGGAVSQLVATTRPDLVARLVLTSCDAYDNFPPKAFGFLKLAARVPGALSVLLNSLRPNAFRRLPIAFGWLAKRIPAKVSDTYVLPAMRGRDVREDLRRALVDLHPRHTLAAAKRFAGFDRPVLIAWSDRDHFFPLGHAERLAADFPDARLKWISGAMTFSPEDQPEQLAAAISDFMSRVEAQ</sequence>
<dbReference type="InterPro" id="IPR000073">
    <property type="entry name" value="AB_hydrolase_1"/>
</dbReference>
<evidence type="ECO:0000259" key="1">
    <source>
        <dbReference type="Pfam" id="PF00561"/>
    </source>
</evidence>
<dbReference type="PANTHER" id="PTHR43194:SF2">
    <property type="entry name" value="PEROXISOMAL MEMBRANE PROTEIN LPX1"/>
    <property type="match status" value="1"/>
</dbReference>
<reference evidence="2" key="1">
    <citation type="submission" date="2021-03" db="EMBL/GenBank/DDBJ databases">
        <authorList>
            <person name="Kanchanasin P."/>
            <person name="Saeng-In P."/>
            <person name="Phongsopitanun W."/>
            <person name="Yuki M."/>
            <person name="Kudo T."/>
            <person name="Ohkuma M."/>
            <person name="Tanasupawat S."/>
        </authorList>
    </citation>
    <scope>NUCLEOTIDE SEQUENCE</scope>
    <source>
        <strain evidence="2">GKU 128</strain>
    </source>
</reference>
<keyword evidence="2" id="KW-0378">Hydrolase</keyword>
<dbReference type="Gene3D" id="3.40.50.1820">
    <property type="entry name" value="alpha/beta hydrolase"/>
    <property type="match status" value="1"/>
</dbReference>
<dbReference type="EMBL" id="JAGEOJ010000001">
    <property type="protein sequence ID" value="MBO2445496.1"/>
    <property type="molecule type" value="Genomic_DNA"/>
</dbReference>
<proteinExistence type="predicted"/>
<dbReference type="GO" id="GO:0016787">
    <property type="term" value="F:hydrolase activity"/>
    <property type="evidence" value="ECO:0007669"/>
    <property type="project" value="UniProtKB-KW"/>
</dbReference>
<evidence type="ECO:0000313" key="3">
    <source>
        <dbReference type="Proteomes" id="UP000669179"/>
    </source>
</evidence>
<accession>A0A939P5C6</accession>
<gene>
    <name evidence="2" type="ORF">J4573_00170</name>
</gene>
<dbReference type="Pfam" id="PF00561">
    <property type="entry name" value="Abhydrolase_1"/>
    <property type="match status" value="1"/>
</dbReference>
<evidence type="ECO:0000313" key="2">
    <source>
        <dbReference type="EMBL" id="MBO2445496.1"/>
    </source>
</evidence>
<keyword evidence="3" id="KW-1185">Reference proteome</keyword>
<dbReference type="AlphaFoldDB" id="A0A939P5C6"/>
<organism evidence="2 3">
    <name type="scientific">Actinomadura barringtoniae</name>
    <dbReference type="NCBI Taxonomy" id="1427535"/>
    <lineage>
        <taxon>Bacteria</taxon>
        <taxon>Bacillati</taxon>
        <taxon>Actinomycetota</taxon>
        <taxon>Actinomycetes</taxon>
        <taxon>Streptosporangiales</taxon>
        <taxon>Thermomonosporaceae</taxon>
        <taxon>Actinomadura</taxon>
    </lineage>
</organism>
<dbReference type="RefSeq" id="WP_208253121.1">
    <property type="nucleotide sequence ID" value="NZ_JAGEOJ010000001.1"/>
</dbReference>
<dbReference type="SUPFAM" id="SSF53474">
    <property type="entry name" value="alpha/beta-Hydrolases"/>
    <property type="match status" value="1"/>
</dbReference>
<dbReference type="Proteomes" id="UP000669179">
    <property type="component" value="Unassembled WGS sequence"/>
</dbReference>
<name>A0A939P5C6_9ACTN</name>
<feature type="domain" description="AB hydrolase-1" evidence="1">
    <location>
        <begin position="33"/>
        <end position="260"/>
    </location>
</feature>
<dbReference type="InterPro" id="IPR050228">
    <property type="entry name" value="Carboxylesterase_BioH"/>
</dbReference>
<protein>
    <submittedName>
        <fullName evidence="2">Alpha/beta hydrolase</fullName>
    </submittedName>
</protein>
<comment type="caution">
    <text evidence="2">The sequence shown here is derived from an EMBL/GenBank/DDBJ whole genome shotgun (WGS) entry which is preliminary data.</text>
</comment>
<dbReference type="PRINTS" id="PR00111">
    <property type="entry name" value="ABHYDROLASE"/>
</dbReference>
<dbReference type="InterPro" id="IPR029058">
    <property type="entry name" value="AB_hydrolase_fold"/>
</dbReference>